<name>A0A1I4AKK6_9RHOB</name>
<keyword evidence="1" id="KW-1133">Transmembrane helix</keyword>
<keyword evidence="3" id="KW-1185">Reference proteome</keyword>
<dbReference type="Proteomes" id="UP000198851">
    <property type="component" value="Unassembled WGS sequence"/>
</dbReference>
<feature type="transmembrane region" description="Helical" evidence="1">
    <location>
        <begin position="28"/>
        <end position="50"/>
    </location>
</feature>
<evidence type="ECO:0000256" key="1">
    <source>
        <dbReference type="SAM" id="Phobius"/>
    </source>
</evidence>
<sequence>MIVLVGTLLGLLTGGTIAKRRGGKKLDILQYAVIYAMIFGILGLFITLIIHRFSI</sequence>
<dbReference type="STRING" id="1280847.SAMN04488036_101446"/>
<keyword evidence="1" id="KW-0472">Membrane</keyword>
<dbReference type="EMBL" id="FOSZ01000001">
    <property type="protein sequence ID" value="SFK57025.1"/>
    <property type="molecule type" value="Genomic_DNA"/>
</dbReference>
<evidence type="ECO:0008006" key="4">
    <source>
        <dbReference type="Google" id="ProtNLM"/>
    </source>
</evidence>
<dbReference type="RefSeq" id="WP_093319692.1">
    <property type="nucleotide sequence ID" value="NZ_FOSZ01000001.1"/>
</dbReference>
<evidence type="ECO:0000313" key="2">
    <source>
        <dbReference type="EMBL" id="SFK57025.1"/>
    </source>
</evidence>
<proteinExistence type="predicted"/>
<evidence type="ECO:0000313" key="3">
    <source>
        <dbReference type="Proteomes" id="UP000198851"/>
    </source>
</evidence>
<gene>
    <name evidence="2" type="ORF">SAMN04488036_101446</name>
</gene>
<organism evidence="2 3">
    <name type="scientific">Shimia haliotis</name>
    <dbReference type="NCBI Taxonomy" id="1280847"/>
    <lineage>
        <taxon>Bacteria</taxon>
        <taxon>Pseudomonadati</taxon>
        <taxon>Pseudomonadota</taxon>
        <taxon>Alphaproteobacteria</taxon>
        <taxon>Rhodobacterales</taxon>
        <taxon>Roseobacteraceae</taxon>
    </lineage>
</organism>
<protein>
    <recommendedName>
        <fullName evidence="4">PEP-CTERM protein-sorting domain-containing protein</fullName>
    </recommendedName>
</protein>
<dbReference type="AlphaFoldDB" id="A0A1I4AKK6"/>
<keyword evidence="1" id="KW-0812">Transmembrane</keyword>
<accession>A0A1I4AKK6</accession>
<reference evidence="3" key="1">
    <citation type="submission" date="2016-10" db="EMBL/GenBank/DDBJ databases">
        <authorList>
            <person name="Varghese N."/>
            <person name="Submissions S."/>
        </authorList>
    </citation>
    <scope>NUCLEOTIDE SEQUENCE [LARGE SCALE GENOMIC DNA]</scope>
    <source>
        <strain evidence="3">DSM 28453</strain>
    </source>
</reference>